<accession>A0AAW1T7R4</accession>
<evidence type="ECO:0000313" key="2">
    <source>
        <dbReference type="EMBL" id="KAK9865827.1"/>
    </source>
</evidence>
<comment type="caution">
    <text evidence="2">The sequence shown here is derived from an EMBL/GenBank/DDBJ whole genome shotgun (WGS) entry which is preliminary data.</text>
</comment>
<reference evidence="2 3" key="1">
    <citation type="journal article" date="2024" name="Nat. Commun.">
        <title>Phylogenomics reveals the evolutionary origins of lichenization in chlorophyte algae.</title>
        <authorList>
            <person name="Puginier C."/>
            <person name="Libourel C."/>
            <person name="Otte J."/>
            <person name="Skaloud P."/>
            <person name="Haon M."/>
            <person name="Grisel S."/>
            <person name="Petersen M."/>
            <person name="Berrin J.G."/>
            <person name="Delaux P.M."/>
            <person name="Dal Grande F."/>
            <person name="Keller J."/>
        </authorList>
    </citation>
    <scope>NUCLEOTIDE SEQUENCE [LARGE SCALE GENOMIC DNA]</scope>
    <source>
        <strain evidence="2 3">SAG 2523</strain>
    </source>
</reference>
<dbReference type="Proteomes" id="UP001485043">
    <property type="component" value="Unassembled WGS sequence"/>
</dbReference>
<dbReference type="AlphaFoldDB" id="A0AAW1T7R4"/>
<dbReference type="GO" id="GO:0005783">
    <property type="term" value="C:endoplasmic reticulum"/>
    <property type="evidence" value="ECO:0007669"/>
    <property type="project" value="TreeGrafter"/>
</dbReference>
<sequence>MARDLHSCGLLVLLLCAGLQVIYAQDGDDSTESEEEDVFEAQRAFLMVRKFAADTEILKGSNTTVTIELYNAGNSAAQDVIVTEGAWPSSSFQVDTGNYEASFERIASGATVKHQYTVQAVEGPQYVRTEPATVFYKAEYGSGDVQRTKSSVLQLLVLTTTMKYQRAALRMGMWVTGGAIRTPGQWLKGLWTLAALVLHLQVTYLFKLRATCRHMMRLVDSTAADPVWVHALQDVLPPNLRQSGVHTGQDIKSSLRDQAASRGRMQAGIAQVQVFTTPDPVAQVSWGPCAPKSSQQVLVAHEPALLLWDAAPGPSPAWDASVWLEALTGPHVFQFHKPARIEWTPSGLLMALWELHTADDYDDLFIEDEDAPGSLHYAAIWNPLTGKLLAVSDWELERPRALSLSMPRWARCGQLCLHSSNTALARLTQDGLPQPRPAMAHAATRLAPLSMKDLVFMPGNAPRRDAQAEGWAPQLQQRGRTGVRTRELHVSPQAEPSPCGQYLVDLDWPPFPRVPLTLVHYDLARLTVHGVLQDLPRQEYYSRLDVFWQPWPRASTIYAWACTQGPVFLINVHKHCVLTRIWLEEASSPRMIILPGSRLEVDSGPQYDAELKELAYQADSEEGKHNTRRADMAPRGFDHVVWANDGHSIAIVGKCVVGLASFADASCTT</sequence>
<proteinExistence type="predicted"/>
<name>A0AAW1T7R4_9CHLO</name>
<keyword evidence="3" id="KW-1185">Reference proteome</keyword>
<gene>
    <name evidence="2" type="ORF">WJX84_009046</name>
</gene>
<dbReference type="EMBL" id="JALJOV010000214">
    <property type="protein sequence ID" value="KAK9865827.1"/>
    <property type="molecule type" value="Genomic_DNA"/>
</dbReference>
<organism evidence="2 3">
    <name type="scientific">Apatococcus fuscideae</name>
    <dbReference type="NCBI Taxonomy" id="2026836"/>
    <lineage>
        <taxon>Eukaryota</taxon>
        <taxon>Viridiplantae</taxon>
        <taxon>Chlorophyta</taxon>
        <taxon>core chlorophytes</taxon>
        <taxon>Trebouxiophyceae</taxon>
        <taxon>Chlorellales</taxon>
        <taxon>Chlorellaceae</taxon>
        <taxon>Apatococcus</taxon>
    </lineage>
</organism>
<feature type="chain" id="PRO_5043418833" evidence="1">
    <location>
        <begin position="25"/>
        <end position="669"/>
    </location>
</feature>
<dbReference type="PANTHER" id="PTHR12861:SF3">
    <property type="entry name" value="TRANSLOCON-ASSOCIATED PROTEIN SUBUNIT BETA"/>
    <property type="match status" value="1"/>
</dbReference>
<dbReference type="PANTHER" id="PTHR12861">
    <property type="entry name" value="TRANSLOCON-ASSOCIATED PROTEIN, BETA SUBUNIT PRECURSOR TRAP-BETA SIGNAL SEQUENCE RECEPTOR BETA SUBUNIT"/>
    <property type="match status" value="1"/>
</dbReference>
<protein>
    <submittedName>
        <fullName evidence="2">Uncharacterized protein</fullName>
    </submittedName>
</protein>
<keyword evidence="1" id="KW-0732">Signal</keyword>
<dbReference type="Pfam" id="PF05753">
    <property type="entry name" value="TRAP_beta"/>
    <property type="match status" value="1"/>
</dbReference>
<evidence type="ECO:0000313" key="3">
    <source>
        <dbReference type="Proteomes" id="UP001485043"/>
    </source>
</evidence>
<feature type="signal peptide" evidence="1">
    <location>
        <begin position="1"/>
        <end position="24"/>
    </location>
</feature>
<evidence type="ECO:0000256" key="1">
    <source>
        <dbReference type="SAM" id="SignalP"/>
    </source>
</evidence>